<gene>
    <name evidence="4" type="ORF">BJ085DRAFT_39002</name>
</gene>
<dbReference type="PROSITE" id="PS51450">
    <property type="entry name" value="LRR"/>
    <property type="match status" value="1"/>
</dbReference>
<dbReference type="InterPro" id="IPR025875">
    <property type="entry name" value="Leu-rich_rpt_4"/>
</dbReference>
<proteinExistence type="predicted"/>
<name>A0A4P9ZWZ7_9FUNG</name>
<feature type="region of interest" description="Disordered" evidence="3">
    <location>
        <begin position="1"/>
        <end position="21"/>
    </location>
</feature>
<dbReference type="InterPro" id="IPR001611">
    <property type="entry name" value="Leu-rich_rpt"/>
</dbReference>
<dbReference type="SUPFAM" id="SSF52058">
    <property type="entry name" value="L domain-like"/>
    <property type="match status" value="1"/>
</dbReference>
<dbReference type="Proteomes" id="UP000268162">
    <property type="component" value="Unassembled WGS sequence"/>
</dbReference>
<organism evidence="4 5">
    <name type="scientific">Dimargaris cristalligena</name>
    <dbReference type="NCBI Taxonomy" id="215637"/>
    <lineage>
        <taxon>Eukaryota</taxon>
        <taxon>Fungi</taxon>
        <taxon>Fungi incertae sedis</taxon>
        <taxon>Zoopagomycota</taxon>
        <taxon>Kickxellomycotina</taxon>
        <taxon>Dimargaritomycetes</taxon>
        <taxon>Dimargaritales</taxon>
        <taxon>Dimargaritaceae</taxon>
        <taxon>Dimargaris</taxon>
    </lineage>
</organism>
<accession>A0A4P9ZWZ7</accession>
<evidence type="ECO:0000313" key="4">
    <source>
        <dbReference type="EMBL" id="RKP38205.1"/>
    </source>
</evidence>
<keyword evidence="2" id="KW-0677">Repeat</keyword>
<dbReference type="AlphaFoldDB" id="A0A4P9ZWZ7"/>
<dbReference type="Pfam" id="PF12799">
    <property type="entry name" value="LRR_4"/>
    <property type="match status" value="1"/>
</dbReference>
<feature type="compositionally biased region" description="Basic and acidic residues" evidence="3">
    <location>
        <begin position="1"/>
        <end position="11"/>
    </location>
</feature>
<sequence length="222" mass="24849">MHVAGFKDTRRPPPPPELQRLSLRGRGLTSVVHLRPLAQLRVLCLNHNHLTDLRGLASCHFLNELYVSYNWLKDLRVLLELTGLQQLQVLHVVGNPWQNLPPTPTPTPDPKALVPAYTQWIHRHLPQVVRLDGKSRPYGLTPPQPPAQTPSRDTRRNVHAHFITTTTTTTATTTRQNNNIILAISVLTQELNSSELAVAQTLIAEQRRKRRGLGEDEGSGSG</sequence>
<dbReference type="PANTHER" id="PTHR15454">
    <property type="entry name" value="NISCHARIN RELATED"/>
    <property type="match status" value="1"/>
</dbReference>
<keyword evidence="5" id="KW-1185">Reference proteome</keyword>
<reference evidence="5" key="1">
    <citation type="journal article" date="2018" name="Nat. Microbiol.">
        <title>Leveraging single-cell genomics to expand the fungal tree of life.</title>
        <authorList>
            <person name="Ahrendt S.R."/>
            <person name="Quandt C.A."/>
            <person name="Ciobanu D."/>
            <person name="Clum A."/>
            <person name="Salamov A."/>
            <person name="Andreopoulos B."/>
            <person name="Cheng J.F."/>
            <person name="Woyke T."/>
            <person name="Pelin A."/>
            <person name="Henrissat B."/>
            <person name="Reynolds N.K."/>
            <person name="Benny G.L."/>
            <person name="Smith M.E."/>
            <person name="James T.Y."/>
            <person name="Grigoriev I.V."/>
        </authorList>
    </citation>
    <scope>NUCLEOTIDE SEQUENCE [LARGE SCALE GENOMIC DNA]</scope>
    <source>
        <strain evidence="5">RSA 468</strain>
    </source>
</reference>
<evidence type="ECO:0000256" key="2">
    <source>
        <dbReference type="ARBA" id="ARBA00022737"/>
    </source>
</evidence>
<dbReference type="GO" id="GO:0005737">
    <property type="term" value="C:cytoplasm"/>
    <property type="evidence" value="ECO:0007669"/>
    <property type="project" value="TreeGrafter"/>
</dbReference>
<dbReference type="Gene3D" id="3.80.10.10">
    <property type="entry name" value="Ribonuclease Inhibitor"/>
    <property type="match status" value="1"/>
</dbReference>
<evidence type="ECO:0000313" key="5">
    <source>
        <dbReference type="Proteomes" id="UP000268162"/>
    </source>
</evidence>
<feature type="region of interest" description="Disordered" evidence="3">
    <location>
        <begin position="134"/>
        <end position="157"/>
    </location>
</feature>
<evidence type="ECO:0008006" key="6">
    <source>
        <dbReference type="Google" id="ProtNLM"/>
    </source>
</evidence>
<dbReference type="InterPro" id="IPR032675">
    <property type="entry name" value="LRR_dom_sf"/>
</dbReference>
<evidence type="ECO:0000256" key="1">
    <source>
        <dbReference type="ARBA" id="ARBA00022614"/>
    </source>
</evidence>
<evidence type="ECO:0000256" key="3">
    <source>
        <dbReference type="SAM" id="MobiDB-lite"/>
    </source>
</evidence>
<keyword evidence="1" id="KW-0433">Leucine-rich repeat</keyword>
<dbReference type="EMBL" id="ML002393">
    <property type="protein sequence ID" value="RKP38205.1"/>
    <property type="molecule type" value="Genomic_DNA"/>
</dbReference>
<protein>
    <recommendedName>
        <fullName evidence="6">Leucine-rich repeat-domain-containing protein</fullName>
    </recommendedName>
</protein>